<name>A0A0B5QKQ4_CLOBE</name>
<gene>
    <name evidence="3" type="ORF">LF65_04977</name>
</gene>
<evidence type="ECO:0000313" key="3">
    <source>
        <dbReference type="EMBL" id="AJH01506.1"/>
    </source>
</evidence>
<evidence type="ECO:0000256" key="2">
    <source>
        <dbReference type="ARBA" id="ARBA00023295"/>
    </source>
</evidence>
<dbReference type="Pfam" id="PF02065">
    <property type="entry name" value="Melibiase"/>
    <property type="match status" value="1"/>
</dbReference>
<dbReference type="OrthoDB" id="9758822at2"/>
<dbReference type="Proteomes" id="UP000031866">
    <property type="component" value="Chromosome"/>
</dbReference>
<reference evidence="4" key="1">
    <citation type="submission" date="2014-12" db="EMBL/GenBank/DDBJ databases">
        <title>Genome sequence of Clostridium beijerinckii strain 59B.</title>
        <authorList>
            <person name="Little G.T."/>
            <person name="Minton N.P."/>
        </authorList>
    </citation>
    <scope>NUCLEOTIDE SEQUENCE [LARGE SCALE GENOMIC DNA]</scope>
    <source>
        <strain evidence="4">59B</strain>
    </source>
</reference>
<dbReference type="Gene3D" id="2.70.98.60">
    <property type="entry name" value="alpha-galactosidase from lactobacil brevis"/>
    <property type="match status" value="1"/>
</dbReference>
<proteinExistence type="predicted"/>
<dbReference type="Gene3D" id="3.20.20.70">
    <property type="entry name" value="Aldolase class I"/>
    <property type="match status" value="1"/>
</dbReference>
<dbReference type="CDD" id="cd14791">
    <property type="entry name" value="GH36"/>
    <property type="match status" value="1"/>
</dbReference>
<dbReference type="RefSeq" id="WP_041899945.1">
    <property type="nucleotide sequence ID" value="NZ_CP010086.2"/>
</dbReference>
<dbReference type="AlphaFoldDB" id="A0A0B5QKQ4"/>
<dbReference type="PRINTS" id="PR00743">
    <property type="entry name" value="GLHYDRLASE36"/>
</dbReference>
<dbReference type="EMBL" id="CP010086">
    <property type="protein sequence ID" value="AJH01506.1"/>
    <property type="molecule type" value="Genomic_DNA"/>
</dbReference>
<dbReference type="InterPro" id="IPR002252">
    <property type="entry name" value="Glyco_hydro_36"/>
</dbReference>
<protein>
    <submittedName>
        <fullName evidence="3">Alpha-galactosidase</fullName>
    </submittedName>
</protein>
<dbReference type="STRING" id="1520.LF65_04977"/>
<keyword evidence="2" id="KW-0326">Glycosidase</keyword>
<dbReference type="InterPro" id="IPR050985">
    <property type="entry name" value="Alpha-glycosidase_related"/>
</dbReference>
<keyword evidence="1" id="KW-0378">Hydrolase</keyword>
<sequence length="698" mass="81118">MSKYIKINENNLNIVLEVTKDRDIRLLHFSYLPFEQFNKLGEDEKEKCRLLELQFTGENQLNHRGVKHTGTLPGHRMIYESHNDEILKEGRRITINLVDKITKIEAKVIFQFYNDLQIVRTWNILENKGERSVGIEYITSFALTGIDRGGVLDREDKMKIYIPHNEWCGEGMWEKYSLKDVGIFHVEDESTNRLLVSNTGNWSTCQYAPLGFIENTEISNGYMWQIEHNGSWNWEISDIMNMLYLKLSGPSEAENHFWKELKPNESFETVQVAVTSISGGLQAGIEVMTKYRRRIRRENDDNKRLPVIFNDYMNCLFGDPTTEKLIPLINAASLAGCEYFCIDCGWYSDGPWWDGVGEWLPSKERFKNGIKEPLDYIREKGMIPGLWLELEVMGINCSLADKLPDDWFFMRHGRRIKDHSRYQLDYRNPEVRKFATGIIKRVVEEYGVGYIKMDYNINMGIGTDNKADSAGEGLLGHNRAYLAWLDEIFKRYPDLVIENCGSGGLRMDYALLQRHSIQSSSDQTDYRKNAAIAAAVPSLVTPEQCAVWSYPLRDGDKEEVICNMVNSMLCRIHQSGHLAEINNESFKYIQEGIKYYKSIRHDIPNGIPFWPIKMPSLDDEWIAYGLLCSRLCYLALWRMQSENDIIEIPLEKFNGENISVKMGYPEDVDLSWNINKIKNILIIRNKHNYSGRILEIRW</sequence>
<accession>A0A0B5QKQ4</accession>
<dbReference type="InterPro" id="IPR038417">
    <property type="entry name" value="Alpga-gal_N_sf"/>
</dbReference>
<dbReference type="InterPro" id="IPR017853">
    <property type="entry name" value="GH"/>
</dbReference>
<dbReference type="InterPro" id="IPR013785">
    <property type="entry name" value="Aldolase_TIM"/>
</dbReference>
<dbReference type="KEGG" id="cbei:LF65_04977"/>
<evidence type="ECO:0000256" key="1">
    <source>
        <dbReference type="ARBA" id="ARBA00022801"/>
    </source>
</evidence>
<dbReference type="GO" id="GO:0004557">
    <property type="term" value="F:alpha-galactosidase activity"/>
    <property type="evidence" value="ECO:0007669"/>
    <property type="project" value="InterPro"/>
</dbReference>
<dbReference type="GO" id="GO:0016052">
    <property type="term" value="P:carbohydrate catabolic process"/>
    <property type="evidence" value="ECO:0007669"/>
    <property type="project" value="InterPro"/>
</dbReference>
<evidence type="ECO:0000313" key="4">
    <source>
        <dbReference type="Proteomes" id="UP000031866"/>
    </source>
</evidence>
<organism evidence="3 4">
    <name type="scientific">Clostridium beijerinckii</name>
    <name type="common">Clostridium MP</name>
    <dbReference type="NCBI Taxonomy" id="1520"/>
    <lineage>
        <taxon>Bacteria</taxon>
        <taxon>Bacillati</taxon>
        <taxon>Bacillota</taxon>
        <taxon>Clostridia</taxon>
        <taxon>Eubacteriales</taxon>
        <taxon>Clostridiaceae</taxon>
        <taxon>Clostridium</taxon>
    </lineage>
</organism>
<dbReference type="SUPFAM" id="SSF51445">
    <property type="entry name" value="(Trans)glycosidases"/>
    <property type="match status" value="1"/>
</dbReference>
<dbReference type="PANTHER" id="PTHR43053:SF3">
    <property type="entry name" value="ALPHA-GALACTOSIDASE C-RELATED"/>
    <property type="match status" value="1"/>
</dbReference>
<dbReference type="PANTHER" id="PTHR43053">
    <property type="entry name" value="GLYCOSIDASE FAMILY 31"/>
    <property type="match status" value="1"/>
</dbReference>